<dbReference type="Proteomes" id="UP000193498">
    <property type="component" value="Unassembled WGS sequence"/>
</dbReference>
<evidence type="ECO:0000256" key="1">
    <source>
        <dbReference type="SAM" id="SignalP"/>
    </source>
</evidence>
<comment type="caution">
    <text evidence="2">The sequence shown here is derived from an EMBL/GenBank/DDBJ whole genome shotgun (WGS) entry which is preliminary data.</text>
</comment>
<organism evidence="2 3">
    <name type="scientific">Basidiobolus meristosporus CBS 931.73</name>
    <dbReference type="NCBI Taxonomy" id="1314790"/>
    <lineage>
        <taxon>Eukaryota</taxon>
        <taxon>Fungi</taxon>
        <taxon>Fungi incertae sedis</taxon>
        <taxon>Zoopagomycota</taxon>
        <taxon>Entomophthoromycotina</taxon>
        <taxon>Basidiobolomycetes</taxon>
        <taxon>Basidiobolales</taxon>
        <taxon>Basidiobolaceae</taxon>
        <taxon>Basidiobolus</taxon>
    </lineage>
</organism>
<dbReference type="AlphaFoldDB" id="A0A1Y1YUZ4"/>
<evidence type="ECO:0000313" key="3">
    <source>
        <dbReference type="Proteomes" id="UP000193498"/>
    </source>
</evidence>
<proteinExistence type="predicted"/>
<evidence type="ECO:0000313" key="2">
    <source>
        <dbReference type="EMBL" id="ORY01860.1"/>
    </source>
</evidence>
<dbReference type="EMBL" id="MCFE01000064">
    <property type="protein sequence ID" value="ORY01860.1"/>
    <property type="molecule type" value="Genomic_DNA"/>
</dbReference>
<feature type="chain" id="PRO_5012033603" evidence="1">
    <location>
        <begin position="18"/>
        <end position="139"/>
    </location>
</feature>
<accession>A0A1Y1YUZ4</accession>
<sequence length="139" mass="15122">MFVPALLTLVMLGSALSAPFPTICQQNVILKSPKEIQVGCNLLLRFSIPAHILSTVGSLDVRLYPDNSHRGTLVHQVQTKDILSNQENVDIMFPVARKFLGSNTLTLTETSRNGIGCPTIFGAQELMVGPKRAGDICIF</sequence>
<dbReference type="InParanoid" id="A0A1Y1YUZ4"/>
<reference evidence="2 3" key="1">
    <citation type="submission" date="2016-07" db="EMBL/GenBank/DDBJ databases">
        <title>Pervasive Adenine N6-methylation of Active Genes in Fungi.</title>
        <authorList>
            <consortium name="DOE Joint Genome Institute"/>
            <person name="Mondo S.J."/>
            <person name="Dannebaum R.O."/>
            <person name="Kuo R.C."/>
            <person name="Labutti K."/>
            <person name="Haridas S."/>
            <person name="Kuo A."/>
            <person name="Salamov A."/>
            <person name="Ahrendt S.R."/>
            <person name="Lipzen A."/>
            <person name="Sullivan W."/>
            <person name="Andreopoulos W.B."/>
            <person name="Clum A."/>
            <person name="Lindquist E."/>
            <person name="Daum C."/>
            <person name="Ramamoorthy G.K."/>
            <person name="Gryganskyi A."/>
            <person name="Culley D."/>
            <person name="Magnuson J.K."/>
            <person name="James T.Y."/>
            <person name="O'Malley M.A."/>
            <person name="Stajich J.E."/>
            <person name="Spatafora J.W."/>
            <person name="Visel A."/>
            <person name="Grigoriev I.V."/>
        </authorList>
    </citation>
    <scope>NUCLEOTIDE SEQUENCE [LARGE SCALE GENOMIC DNA]</scope>
    <source>
        <strain evidence="2 3">CBS 931.73</strain>
    </source>
</reference>
<keyword evidence="3" id="KW-1185">Reference proteome</keyword>
<name>A0A1Y1YUZ4_9FUNG</name>
<gene>
    <name evidence="2" type="ORF">K493DRAFT_312253</name>
</gene>
<feature type="signal peptide" evidence="1">
    <location>
        <begin position="1"/>
        <end position="17"/>
    </location>
</feature>
<keyword evidence="1" id="KW-0732">Signal</keyword>
<protein>
    <submittedName>
        <fullName evidence="2">Uncharacterized protein</fullName>
    </submittedName>
</protein>